<feature type="compositionally biased region" description="Polar residues" evidence="1">
    <location>
        <begin position="1"/>
        <end position="11"/>
    </location>
</feature>
<feature type="region of interest" description="Disordered" evidence="1">
    <location>
        <begin position="238"/>
        <end position="260"/>
    </location>
</feature>
<feature type="compositionally biased region" description="Basic and acidic residues" evidence="1">
    <location>
        <begin position="516"/>
        <end position="541"/>
    </location>
</feature>
<name>A0A812E9B3_ACAPH</name>
<proteinExistence type="predicted"/>
<feature type="compositionally biased region" description="Basic and acidic residues" evidence="1">
    <location>
        <begin position="492"/>
        <end position="504"/>
    </location>
</feature>
<sequence length="616" mass="66713">MSDTPDNSSACASLCFNPDPALTRPPLTEIEPAISRSTDAHAETPTLETMGNQQSGEGSLRRRSKKKSKNKDDKGKGIVSALFNDPVFGASGVSVYGGTSVDEAATPNKRKKETEQTKSPRPIRSTYDNVNQSGSVTNLCDASEMYTSDLFLDTVSRLDVSMTSQTETAGIRHHVDPQTIDNVSHGGSSLAESGFITPALATPQVKRNQLAGAMATSDSVTELGKEIERTIFERLSASQKAGNAEAQPEASHTSSPKSNEVKMTLVMQSPIPPRKAVTEVKLPEASPRTAKLEFIKTSKDDVNSDPDIAKSNPLKPFVESKIEIDLKTGQSVSEENVPRAEVSDDTDKADNELMEKESKPVELKQILEKKTEPDLSPEDQIQTKEKPKELGGISSSDENCGDFEKVKLHIEEEDFLAATNQEKKTTTTNVKEEESSQKDTSTGQATTITDRNSDHNPTPSVAAAGQQLTLVKPNVPKQEIVSQEEVDKKAIQIEPKEKIEKTEKTSAGVRRRRERTKAETPKEEKMEKSEEGCQENTEKSESVIASQTLQMKCSEVTASPEATVTAAAAVATKPLESTVRIKDLPQVPLQTDENVSVVNIPEAACPDGHSTSGLPT</sequence>
<evidence type="ECO:0000313" key="2">
    <source>
        <dbReference type="EMBL" id="CAE1320304.1"/>
    </source>
</evidence>
<feature type="region of interest" description="Disordered" evidence="1">
    <location>
        <begin position="327"/>
        <end position="399"/>
    </location>
</feature>
<feature type="region of interest" description="Disordered" evidence="1">
    <location>
        <begin position="415"/>
        <end position="467"/>
    </location>
</feature>
<protein>
    <submittedName>
        <fullName evidence="2">Uncharacterized protein</fullName>
    </submittedName>
</protein>
<evidence type="ECO:0000256" key="1">
    <source>
        <dbReference type="SAM" id="MobiDB-lite"/>
    </source>
</evidence>
<comment type="caution">
    <text evidence="2">The sequence shown here is derived from an EMBL/GenBank/DDBJ whole genome shotgun (WGS) entry which is preliminary data.</text>
</comment>
<feature type="region of interest" description="Disordered" evidence="1">
    <location>
        <begin position="1"/>
        <end position="79"/>
    </location>
</feature>
<feature type="region of interest" description="Disordered" evidence="1">
    <location>
        <begin position="492"/>
        <end position="542"/>
    </location>
</feature>
<accession>A0A812E9B3</accession>
<feature type="compositionally biased region" description="Polar residues" evidence="1">
    <location>
        <begin position="438"/>
        <end position="459"/>
    </location>
</feature>
<evidence type="ECO:0000313" key="3">
    <source>
        <dbReference type="Proteomes" id="UP000597762"/>
    </source>
</evidence>
<feature type="compositionally biased region" description="Basic and acidic residues" evidence="1">
    <location>
        <begin position="421"/>
        <end position="437"/>
    </location>
</feature>
<dbReference type="Proteomes" id="UP000597762">
    <property type="component" value="Unassembled WGS sequence"/>
</dbReference>
<feature type="region of interest" description="Disordered" evidence="1">
    <location>
        <begin position="98"/>
        <end position="130"/>
    </location>
</feature>
<dbReference type="EMBL" id="CAHIKZ030005169">
    <property type="protein sequence ID" value="CAE1320304.1"/>
    <property type="molecule type" value="Genomic_DNA"/>
</dbReference>
<feature type="compositionally biased region" description="Polar residues" evidence="1">
    <location>
        <begin position="46"/>
        <end position="57"/>
    </location>
</feature>
<keyword evidence="3" id="KW-1185">Reference proteome</keyword>
<gene>
    <name evidence="2" type="ORF">SPHA_70595</name>
</gene>
<feature type="compositionally biased region" description="Basic and acidic residues" evidence="1">
    <location>
        <begin position="336"/>
        <end position="373"/>
    </location>
</feature>
<reference evidence="2" key="1">
    <citation type="submission" date="2021-01" db="EMBL/GenBank/DDBJ databases">
        <authorList>
            <person name="Li R."/>
            <person name="Bekaert M."/>
        </authorList>
    </citation>
    <scope>NUCLEOTIDE SEQUENCE</scope>
    <source>
        <strain evidence="2">Farmed</strain>
    </source>
</reference>
<dbReference type="AlphaFoldDB" id="A0A812E9B3"/>
<organism evidence="2 3">
    <name type="scientific">Acanthosepion pharaonis</name>
    <name type="common">Pharaoh cuttlefish</name>
    <name type="synonym">Sepia pharaonis</name>
    <dbReference type="NCBI Taxonomy" id="158019"/>
    <lineage>
        <taxon>Eukaryota</taxon>
        <taxon>Metazoa</taxon>
        <taxon>Spiralia</taxon>
        <taxon>Lophotrochozoa</taxon>
        <taxon>Mollusca</taxon>
        <taxon>Cephalopoda</taxon>
        <taxon>Coleoidea</taxon>
        <taxon>Decapodiformes</taxon>
        <taxon>Sepiida</taxon>
        <taxon>Sepiina</taxon>
        <taxon>Sepiidae</taxon>
        <taxon>Acanthosepion</taxon>
    </lineage>
</organism>